<accession>A0A919AMB8</accession>
<gene>
    <name evidence="13" type="primary">cycM</name>
    <name evidence="13" type="ORF">GCM10017044_03400</name>
</gene>
<protein>
    <submittedName>
        <fullName evidence="13">Cytochrome c family protein</fullName>
    </submittedName>
</protein>
<dbReference type="RefSeq" id="WP_191249830.1">
    <property type="nucleotide sequence ID" value="NZ_BNCI01000001.1"/>
</dbReference>
<evidence type="ECO:0000313" key="14">
    <source>
        <dbReference type="Proteomes" id="UP000630923"/>
    </source>
</evidence>
<evidence type="ECO:0000256" key="2">
    <source>
        <dbReference type="ARBA" id="ARBA00022448"/>
    </source>
</evidence>
<dbReference type="EMBL" id="BNCI01000001">
    <property type="protein sequence ID" value="GHF12755.1"/>
    <property type="molecule type" value="Genomic_DNA"/>
</dbReference>
<keyword evidence="5" id="KW-0812">Transmembrane</keyword>
<dbReference type="Proteomes" id="UP000630923">
    <property type="component" value="Unassembled WGS sequence"/>
</dbReference>
<sequence>MDSFEWNKVFGAVIASALVIMVISTVSGMVYPENHPEKPAYTIEVASAEGAEEAVEEQGPTLAELMVGASADKGERQFAKCKACHTVEKGGRQGTGPNLYGLIGRAVASVDGFKYSSAVADHGGEWTYELLDHWLENPKTAIPGNSMSFAGIRKPDQRADLIAYLRSFADSPAPLPTVEAVEEAVEEATEEVAETVEGAVEGQ</sequence>
<dbReference type="AlphaFoldDB" id="A0A919AMB8"/>
<evidence type="ECO:0000256" key="10">
    <source>
        <dbReference type="ARBA" id="ARBA00023136"/>
    </source>
</evidence>
<evidence type="ECO:0000256" key="5">
    <source>
        <dbReference type="ARBA" id="ARBA00022692"/>
    </source>
</evidence>
<keyword evidence="2" id="KW-0813">Transport</keyword>
<evidence type="ECO:0000256" key="3">
    <source>
        <dbReference type="ARBA" id="ARBA00022475"/>
    </source>
</evidence>
<dbReference type="InterPro" id="IPR009056">
    <property type="entry name" value="Cyt_c-like_dom"/>
</dbReference>
<dbReference type="PROSITE" id="PS51007">
    <property type="entry name" value="CYTC"/>
    <property type="match status" value="1"/>
</dbReference>
<feature type="domain" description="Cytochrome c" evidence="12">
    <location>
        <begin position="69"/>
        <end position="169"/>
    </location>
</feature>
<dbReference type="Pfam" id="PF00034">
    <property type="entry name" value="Cytochrom_C"/>
    <property type="match status" value="1"/>
</dbReference>
<keyword evidence="3" id="KW-1003">Cell membrane</keyword>
<name>A0A919AMB8_9PROT</name>
<evidence type="ECO:0000256" key="8">
    <source>
        <dbReference type="ARBA" id="ARBA00022989"/>
    </source>
</evidence>
<comment type="caution">
    <text evidence="13">The sequence shown here is derived from an EMBL/GenBank/DDBJ whole genome shotgun (WGS) entry which is preliminary data.</text>
</comment>
<organism evidence="13 14">
    <name type="scientific">Kordiimonas sediminis</name>
    <dbReference type="NCBI Taxonomy" id="1735581"/>
    <lineage>
        <taxon>Bacteria</taxon>
        <taxon>Pseudomonadati</taxon>
        <taxon>Pseudomonadota</taxon>
        <taxon>Alphaproteobacteria</taxon>
        <taxon>Kordiimonadales</taxon>
        <taxon>Kordiimonadaceae</taxon>
        <taxon>Kordiimonas</taxon>
    </lineage>
</organism>
<reference evidence="13" key="1">
    <citation type="journal article" date="2014" name="Int. J. Syst. Evol. Microbiol.">
        <title>Complete genome sequence of Corynebacterium casei LMG S-19264T (=DSM 44701T), isolated from a smear-ripened cheese.</title>
        <authorList>
            <consortium name="US DOE Joint Genome Institute (JGI-PGF)"/>
            <person name="Walter F."/>
            <person name="Albersmeier A."/>
            <person name="Kalinowski J."/>
            <person name="Ruckert C."/>
        </authorList>
    </citation>
    <scope>NUCLEOTIDE SEQUENCE</scope>
    <source>
        <strain evidence="13">KCTC 42590</strain>
    </source>
</reference>
<evidence type="ECO:0000256" key="9">
    <source>
        <dbReference type="ARBA" id="ARBA00023004"/>
    </source>
</evidence>
<evidence type="ECO:0000256" key="11">
    <source>
        <dbReference type="PROSITE-ProRule" id="PRU00433"/>
    </source>
</evidence>
<proteinExistence type="predicted"/>
<dbReference type="PRINTS" id="PR00604">
    <property type="entry name" value="CYTCHRMECIAB"/>
</dbReference>
<dbReference type="Gene3D" id="1.10.760.10">
    <property type="entry name" value="Cytochrome c-like domain"/>
    <property type="match status" value="1"/>
</dbReference>
<dbReference type="GO" id="GO:0046872">
    <property type="term" value="F:metal ion binding"/>
    <property type="evidence" value="ECO:0007669"/>
    <property type="project" value="UniProtKB-KW"/>
</dbReference>
<evidence type="ECO:0000313" key="13">
    <source>
        <dbReference type="EMBL" id="GHF12755.1"/>
    </source>
</evidence>
<evidence type="ECO:0000256" key="4">
    <source>
        <dbReference type="ARBA" id="ARBA00022617"/>
    </source>
</evidence>
<dbReference type="InterPro" id="IPR002327">
    <property type="entry name" value="Cyt_c_1A/1B"/>
</dbReference>
<keyword evidence="14" id="KW-1185">Reference proteome</keyword>
<dbReference type="PANTHER" id="PTHR11961">
    <property type="entry name" value="CYTOCHROME C"/>
    <property type="match status" value="1"/>
</dbReference>
<keyword evidence="6 11" id="KW-0479">Metal-binding</keyword>
<keyword evidence="10" id="KW-0472">Membrane</keyword>
<evidence type="ECO:0000256" key="6">
    <source>
        <dbReference type="ARBA" id="ARBA00022723"/>
    </source>
</evidence>
<keyword evidence="9 11" id="KW-0408">Iron</keyword>
<keyword evidence="4 11" id="KW-0349">Heme</keyword>
<evidence type="ECO:0000256" key="1">
    <source>
        <dbReference type="ARBA" id="ARBA00004162"/>
    </source>
</evidence>
<dbReference type="GO" id="GO:0009055">
    <property type="term" value="F:electron transfer activity"/>
    <property type="evidence" value="ECO:0007669"/>
    <property type="project" value="InterPro"/>
</dbReference>
<dbReference type="FunFam" id="1.10.760.10:FF:000026">
    <property type="entry name" value="Cytochrome C, membrane-bound"/>
    <property type="match status" value="1"/>
</dbReference>
<keyword evidence="8" id="KW-1133">Transmembrane helix</keyword>
<reference evidence="13" key="2">
    <citation type="submission" date="2020-09" db="EMBL/GenBank/DDBJ databases">
        <authorList>
            <person name="Sun Q."/>
            <person name="Kim S."/>
        </authorList>
    </citation>
    <scope>NUCLEOTIDE SEQUENCE</scope>
    <source>
        <strain evidence="13">KCTC 42590</strain>
    </source>
</reference>
<dbReference type="GO" id="GO:0020037">
    <property type="term" value="F:heme binding"/>
    <property type="evidence" value="ECO:0007669"/>
    <property type="project" value="InterPro"/>
</dbReference>
<comment type="subcellular location">
    <subcellularLocation>
        <location evidence="1">Cell membrane</location>
        <topology evidence="1">Single-pass membrane protein</topology>
    </subcellularLocation>
</comment>
<dbReference type="GO" id="GO:0005886">
    <property type="term" value="C:plasma membrane"/>
    <property type="evidence" value="ECO:0007669"/>
    <property type="project" value="UniProtKB-SubCell"/>
</dbReference>
<keyword evidence="7" id="KW-0249">Electron transport</keyword>
<evidence type="ECO:0000256" key="7">
    <source>
        <dbReference type="ARBA" id="ARBA00022982"/>
    </source>
</evidence>
<evidence type="ECO:0000259" key="12">
    <source>
        <dbReference type="PROSITE" id="PS51007"/>
    </source>
</evidence>
<dbReference type="InterPro" id="IPR036909">
    <property type="entry name" value="Cyt_c-like_dom_sf"/>
</dbReference>
<dbReference type="SUPFAM" id="SSF46626">
    <property type="entry name" value="Cytochrome c"/>
    <property type="match status" value="1"/>
</dbReference>